<dbReference type="Pfam" id="PF03732">
    <property type="entry name" value="Retrotrans_gag"/>
    <property type="match status" value="1"/>
</dbReference>
<evidence type="ECO:0000256" key="3">
    <source>
        <dbReference type="ARBA" id="ARBA00022750"/>
    </source>
</evidence>
<evidence type="ECO:0000256" key="5">
    <source>
        <dbReference type="SAM" id="Coils"/>
    </source>
</evidence>
<feature type="coiled-coil region" evidence="5">
    <location>
        <begin position="2"/>
        <end position="29"/>
    </location>
</feature>
<feature type="region of interest" description="Disordered" evidence="6">
    <location>
        <begin position="231"/>
        <end position="324"/>
    </location>
</feature>
<dbReference type="InterPro" id="IPR036397">
    <property type="entry name" value="RNaseH_sf"/>
</dbReference>
<keyword evidence="4" id="KW-0378">Hydrolase</keyword>
<feature type="compositionally biased region" description="Pro residues" evidence="6">
    <location>
        <begin position="306"/>
        <end position="318"/>
    </location>
</feature>
<name>A0AAQ3WWG9_PASNO</name>
<dbReference type="SUPFAM" id="SSF53098">
    <property type="entry name" value="Ribonuclease H-like"/>
    <property type="match status" value="1"/>
</dbReference>
<dbReference type="InterPro" id="IPR012337">
    <property type="entry name" value="RNaseH-like_sf"/>
</dbReference>
<feature type="compositionally biased region" description="Polar residues" evidence="6">
    <location>
        <begin position="1597"/>
        <end position="1613"/>
    </location>
</feature>
<dbReference type="InterPro" id="IPR043502">
    <property type="entry name" value="DNA/RNA_pol_sf"/>
</dbReference>
<dbReference type="PROSITE" id="PS50994">
    <property type="entry name" value="INTEGRASE"/>
    <property type="match status" value="1"/>
</dbReference>
<dbReference type="GO" id="GO:0003676">
    <property type="term" value="F:nucleic acid binding"/>
    <property type="evidence" value="ECO:0007669"/>
    <property type="project" value="InterPro"/>
</dbReference>
<evidence type="ECO:0000313" key="8">
    <source>
        <dbReference type="EMBL" id="WVZ75896.1"/>
    </source>
</evidence>
<dbReference type="Pfam" id="PF22936">
    <property type="entry name" value="Pol_BBD"/>
    <property type="match status" value="1"/>
</dbReference>
<evidence type="ECO:0000256" key="4">
    <source>
        <dbReference type="ARBA" id="ARBA00022801"/>
    </source>
</evidence>
<dbReference type="GO" id="GO:0046872">
    <property type="term" value="F:metal ion binding"/>
    <property type="evidence" value="ECO:0007669"/>
    <property type="project" value="UniProtKB-KW"/>
</dbReference>
<dbReference type="Pfam" id="PF00665">
    <property type="entry name" value="rve"/>
    <property type="match status" value="1"/>
</dbReference>
<gene>
    <name evidence="8" type="ORF">U9M48_023915</name>
</gene>
<feature type="compositionally biased region" description="Low complexity" evidence="6">
    <location>
        <begin position="836"/>
        <end position="854"/>
    </location>
</feature>
<dbReference type="CDD" id="cd09272">
    <property type="entry name" value="RNase_HI_RT_Ty1"/>
    <property type="match status" value="1"/>
</dbReference>
<sequence>MLEKAAKKLQKLKAQLAEALEENERLRSVRPQPSEIECPTCESFMTELGDQRDRYAKRVEEIDELRAELGKLQSKLDEPTLSGELECESCPCLARELAVLKEKFEGQLMELEGLLDACMVCPTMRGELEQLRADFEVLSAPTDTCENCLTLRMQLVDRDATIRKLEKAVVVPSLDCDTYAAQTVILKDLRQEMLSLQNDNNRLREVLSWVYVRQPQLEMIIESTKRAEGETSGVGFGECSTSGEKSAPVKTKTAPTQLGETVDGVYHEPPKAAPKKQYWTPKPSKAKLDKIVEEELKPKGKKPVQQPEPPKATPPKPKSQPNLVPRRPVYHCEFCQRNGHLEEFCFRRKRIERQERAWGNQDQFYQGGRQDPPHRGEMRDRFAGGERGGAFRLVLLVVRDALSVELLVVFSAAMDLVTEALWLGIGTTVLDRGMEDVWIMDSGCSRHMTGHRKWFFSLNPVSTKEYITFRDNGQGKVLGVGSVSLSAKLSLREVAFVQNLEFNLVFVSQLLDEGFEVRFKKGACCVLDAEETLVCSLLPFGQVFRVDLTSVSGPARCLVASPSADIWKWHRRLGHLSFDLLVRLSSMGLIRGLPKLRAEKDLVCHHCHHGKMVAASHIPVSQVMTSYPGELLHMDTVGPARVASVSGKWYVLVVVDDFLRFSWVFFMEFKVEAFGFVRDLVLRLRNESHKAMRAIRSDNGGSRFENFCRDLGLEHQFSSPYTPPQNGVVERKNHTLVEMARSMLDEHRTPRRFWAEAVNTACYIANRIFLRAFLGKTSYELRFGRQPSVKHLRAFGCRCFVLKKAGHLDKFESRCLDGIFLGRHPIFEDEEGAVNDGDAGATAPAAAPAPSATSSDDEGGPLPTASCSLPRQQAHAEAGPAEDAGEVTSEIVPSRQVQRDHPPHMMIGDIHQRVTRSSVNSLAFFSHSAYVASFEPWDVSHALSDPNWVNAMHEELENFERNHVWDLVEPPPNCRPIGTKWVFKNKQGEDGMVVRNKARFVAQGFCQKERIDYEETFAPVARLEAIRILLAFAASKAFKLQQMDVKSAFLNGFIEEEVYVRQPPGFESARFPDRVYKLRKALYDLKQAPRAWYAKLKSLLLKSGFVMGSVDKTLFLLSHGDDTLIVQIYVDDIIFGGSSHALVSSFAEQMSREFEMSLMGELQFFLGLQMKQGPKGTFVHQAKYTRDILKKFEMGDSKPMTTPMSTNTALDADEDGEAVDQKEFRGMIGSLLYLTATRPDIQFAVCLCAHYQASPRTSHRQVVKRIFRYLKFTPELGLWYSTGSSLSLRGFSDADHAGCRIDRKSTSGTCQLLGTSLVSWSSRKQASVSLSTTEAEYIAAASCCSQLLWMKATLSDFGLRLQVEGVDNALIKGEIESQWTGLIALLVNQANGNPPQNPPQNPPLLTADQPFQLQMQMMATLNNAVQALPTFSHSADPHQADDWLRAVERQLDIAQCNDQERVLYAAGQLRGVALDSWESYRPQDRECFTWAQFRERFRSHHVPAGIMKMKKKEFLSLKQGNMSVTEYRDKFLQLARYAPTEVAEDGDKQKHFLKGLNDNLQLQLMNNTFNNFNHLVDRALLTEQKRKEIEEKKRNLNPASSNSNTRPRYQPQQ</sequence>
<evidence type="ECO:0000256" key="6">
    <source>
        <dbReference type="SAM" id="MobiDB-lite"/>
    </source>
</evidence>
<feature type="region of interest" description="Disordered" evidence="6">
    <location>
        <begin position="1588"/>
        <end position="1613"/>
    </location>
</feature>
<feature type="domain" description="Integrase catalytic" evidence="7">
    <location>
        <begin position="624"/>
        <end position="786"/>
    </location>
</feature>
<reference evidence="8 9" key="1">
    <citation type="submission" date="2024-02" db="EMBL/GenBank/DDBJ databases">
        <title>High-quality chromosome-scale genome assembly of Pensacola bahiagrass (Paspalum notatum Flugge var. saurae).</title>
        <authorList>
            <person name="Vega J.M."/>
            <person name="Podio M."/>
            <person name="Orjuela J."/>
            <person name="Siena L.A."/>
            <person name="Pessino S.C."/>
            <person name="Combes M.C."/>
            <person name="Mariac C."/>
            <person name="Albertini E."/>
            <person name="Pupilli F."/>
            <person name="Ortiz J.P.A."/>
            <person name="Leblanc O."/>
        </authorList>
    </citation>
    <scope>NUCLEOTIDE SEQUENCE [LARGE SCALE GENOMIC DNA]</scope>
    <source>
        <strain evidence="8">R1</strain>
        <tissue evidence="8">Leaf</tissue>
    </source>
</reference>
<dbReference type="InterPro" id="IPR005162">
    <property type="entry name" value="Retrotrans_gag_dom"/>
</dbReference>
<dbReference type="PANTHER" id="PTHR42648">
    <property type="entry name" value="TRANSPOSASE, PUTATIVE-RELATED"/>
    <property type="match status" value="1"/>
</dbReference>
<accession>A0AAQ3WWG9</accession>
<keyword evidence="3" id="KW-0064">Aspartyl protease</keyword>
<organism evidence="8 9">
    <name type="scientific">Paspalum notatum var. saurae</name>
    <dbReference type="NCBI Taxonomy" id="547442"/>
    <lineage>
        <taxon>Eukaryota</taxon>
        <taxon>Viridiplantae</taxon>
        <taxon>Streptophyta</taxon>
        <taxon>Embryophyta</taxon>
        <taxon>Tracheophyta</taxon>
        <taxon>Spermatophyta</taxon>
        <taxon>Magnoliopsida</taxon>
        <taxon>Liliopsida</taxon>
        <taxon>Poales</taxon>
        <taxon>Poaceae</taxon>
        <taxon>PACMAD clade</taxon>
        <taxon>Panicoideae</taxon>
        <taxon>Andropogonodae</taxon>
        <taxon>Paspaleae</taxon>
        <taxon>Paspalinae</taxon>
        <taxon>Paspalum</taxon>
    </lineage>
</organism>
<dbReference type="Pfam" id="PF13976">
    <property type="entry name" value="gag_pre-integrs"/>
    <property type="match status" value="1"/>
</dbReference>
<dbReference type="GO" id="GO:0015074">
    <property type="term" value="P:DNA integration"/>
    <property type="evidence" value="ECO:0007669"/>
    <property type="project" value="InterPro"/>
</dbReference>
<keyword evidence="5" id="KW-0175">Coiled coil</keyword>
<feature type="compositionally biased region" description="Basic and acidic residues" evidence="6">
    <location>
        <begin position="286"/>
        <end position="298"/>
    </location>
</feature>
<protein>
    <recommendedName>
        <fullName evidence="7">Integrase catalytic domain-containing protein</fullName>
    </recommendedName>
</protein>
<dbReference type="Pfam" id="PF07727">
    <property type="entry name" value="RVT_2"/>
    <property type="match status" value="1"/>
</dbReference>
<dbReference type="InterPro" id="IPR025724">
    <property type="entry name" value="GAG-pre-integrase_dom"/>
</dbReference>
<keyword evidence="1" id="KW-0645">Protease</keyword>
<proteinExistence type="predicted"/>
<keyword evidence="2" id="KW-0479">Metal-binding</keyword>
<dbReference type="Gene3D" id="3.30.420.10">
    <property type="entry name" value="Ribonuclease H-like superfamily/Ribonuclease H"/>
    <property type="match status" value="1"/>
</dbReference>
<dbReference type="GO" id="GO:0006508">
    <property type="term" value="P:proteolysis"/>
    <property type="evidence" value="ECO:0007669"/>
    <property type="project" value="UniProtKB-KW"/>
</dbReference>
<dbReference type="PANTHER" id="PTHR42648:SF21">
    <property type="entry name" value="CYSTEINE-RICH RLK (RECEPTOR-LIKE PROTEIN KINASE) 8"/>
    <property type="match status" value="1"/>
</dbReference>
<dbReference type="InterPro" id="IPR054722">
    <property type="entry name" value="PolX-like_BBD"/>
</dbReference>
<evidence type="ECO:0000259" key="7">
    <source>
        <dbReference type="PROSITE" id="PS50994"/>
    </source>
</evidence>
<feature type="region of interest" description="Disordered" evidence="6">
    <location>
        <begin position="831"/>
        <end position="887"/>
    </location>
</feature>
<evidence type="ECO:0000256" key="1">
    <source>
        <dbReference type="ARBA" id="ARBA00022670"/>
    </source>
</evidence>
<keyword evidence="9" id="KW-1185">Reference proteome</keyword>
<dbReference type="GO" id="GO:0004190">
    <property type="term" value="F:aspartic-type endopeptidase activity"/>
    <property type="evidence" value="ECO:0007669"/>
    <property type="project" value="UniProtKB-KW"/>
</dbReference>
<dbReference type="Proteomes" id="UP001341281">
    <property type="component" value="Chromosome 05"/>
</dbReference>
<dbReference type="InterPro" id="IPR039537">
    <property type="entry name" value="Retrotran_Ty1/copia-like"/>
</dbReference>
<evidence type="ECO:0000313" key="9">
    <source>
        <dbReference type="Proteomes" id="UP001341281"/>
    </source>
</evidence>
<dbReference type="InterPro" id="IPR001584">
    <property type="entry name" value="Integrase_cat-core"/>
</dbReference>
<dbReference type="InterPro" id="IPR013103">
    <property type="entry name" value="RVT_2"/>
</dbReference>
<evidence type="ECO:0000256" key="2">
    <source>
        <dbReference type="ARBA" id="ARBA00022723"/>
    </source>
</evidence>
<dbReference type="SUPFAM" id="SSF56672">
    <property type="entry name" value="DNA/RNA polymerases"/>
    <property type="match status" value="1"/>
</dbReference>
<dbReference type="EMBL" id="CP144749">
    <property type="protein sequence ID" value="WVZ75896.1"/>
    <property type="molecule type" value="Genomic_DNA"/>
</dbReference>